<dbReference type="EMBL" id="CAACVG010008263">
    <property type="protein sequence ID" value="VEN49082.1"/>
    <property type="molecule type" value="Genomic_DNA"/>
</dbReference>
<keyword evidence="1" id="KW-0472">Membrane</keyword>
<keyword evidence="1" id="KW-0812">Transmembrane</keyword>
<evidence type="ECO:0000256" key="1">
    <source>
        <dbReference type="SAM" id="Phobius"/>
    </source>
</evidence>
<keyword evidence="1" id="KW-1133">Transmembrane helix</keyword>
<protein>
    <submittedName>
        <fullName evidence="2">Uncharacterized protein</fullName>
    </submittedName>
</protein>
<feature type="transmembrane region" description="Helical" evidence="1">
    <location>
        <begin position="20"/>
        <end position="39"/>
    </location>
</feature>
<proteinExistence type="predicted"/>
<organism evidence="2 3">
    <name type="scientific">Callosobruchus maculatus</name>
    <name type="common">Southern cowpea weevil</name>
    <name type="synonym">Pulse bruchid</name>
    <dbReference type="NCBI Taxonomy" id="64391"/>
    <lineage>
        <taxon>Eukaryota</taxon>
        <taxon>Metazoa</taxon>
        <taxon>Ecdysozoa</taxon>
        <taxon>Arthropoda</taxon>
        <taxon>Hexapoda</taxon>
        <taxon>Insecta</taxon>
        <taxon>Pterygota</taxon>
        <taxon>Neoptera</taxon>
        <taxon>Endopterygota</taxon>
        <taxon>Coleoptera</taxon>
        <taxon>Polyphaga</taxon>
        <taxon>Cucujiformia</taxon>
        <taxon>Chrysomeloidea</taxon>
        <taxon>Chrysomelidae</taxon>
        <taxon>Bruchinae</taxon>
        <taxon>Bruchini</taxon>
        <taxon>Callosobruchus</taxon>
    </lineage>
</organism>
<keyword evidence="3" id="KW-1185">Reference proteome</keyword>
<reference evidence="2 3" key="1">
    <citation type="submission" date="2019-01" db="EMBL/GenBank/DDBJ databases">
        <authorList>
            <person name="Sayadi A."/>
        </authorList>
    </citation>
    <scope>NUCLEOTIDE SEQUENCE [LARGE SCALE GENOMIC DNA]</scope>
</reference>
<name>A0A653CPR7_CALMS</name>
<accession>A0A653CPR7</accession>
<evidence type="ECO:0000313" key="3">
    <source>
        <dbReference type="Proteomes" id="UP000410492"/>
    </source>
</evidence>
<evidence type="ECO:0000313" key="2">
    <source>
        <dbReference type="EMBL" id="VEN49082.1"/>
    </source>
</evidence>
<sequence>MLGSPTIPTDPSVVRSLALQGRIFIAGCSFAPSIGHIYYKGIRNF</sequence>
<dbReference type="AlphaFoldDB" id="A0A653CPR7"/>
<gene>
    <name evidence="2" type="ORF">CALMAC_LOCUS10315</name>
</gene>
<dbReference type="Proteomes" id="UP000410492">
    <property type="component" value="Unassembled WGS sequence"/>
</dbReference>